<name>A0ABN2UAU6_9MICO</name>
<gene>
    <name evidence="2" type="ORF">GCM10009740_23410</name>
</gene>
<protein>
    <submittedName>
        <fullName evidence="2">Uncharacterized protein</fullName>
    </submittedName>
</protein>
<accession>A0ABN2UAU6</accession>
<comment type="caution">
    <text evidence="2">The sequence shown here is derived from an EMBL/GenBank/DDBJ whole genome shotgun (WGS) entry which is preliminary data.</text>
</comment>
<keyword evidence="3" id="KW-1185">Reference proteome</keyword>
<feature type="coiled-coil region" evidence="1">
    <location>
        <begin position="15"/>
        <end position="78"/>
    </location>
</feature>
<dbReference type="Proteomes" id="UP001501285">
    <property type="component" value="Unassembled WGS sequence"/>
</dbReference>
<reference evidence="2 3" key="1">
    <citation type="journal article" date="2019" name="Int. J. Syst. Evol. Microbiol.">
        <title>The Global Catalogue of Microorganisms (GCM) 10K type strain sequencing project: providing services to taxonomists for standard genome sequencing and annotation.</title>
        <authorList>
            <consortium name="The Broad Institute Genomics Platform"/>
            <consortium name="The Broad Institute Genome Sequencing Center for Infectious Disease"/>
            <person name="Wu L."/>
            <person name="Ma J."/>
        </authorList>
    </citation>
    <scope>NUCLEOTIDE SEQUENCE [LARGE SCALE GENOMIC DNA]</scope>
    <source>
        <strain evidence="2 3">JCM 14283</strain>
    </source>
</reference>
<sequence>MDRGDLRTRAFEESATAAESRAAECRRRVSDLQAAGAVMGGPALALARDRLARARARAAAAERRLAEAVRNHEALTMLRQAGSSVEPVRPALPGLLGDAAPTTQAGAQALAWLRSGAIDPADLWWDFVSLGGRADFVEFDAYLNGAWTMSERDRTVLEHVCWEYDSFGGPGQP</sequence>
<dbReference type="EMBL" id="BAAANB010000021">
    <property type="protein sequence ID" value="GAA2032584.1"/>
    <property type="molecule type" value="Genomic_DNA"/>
</dbReference>
<organism evidence="2 3">
    <name type="scientific">Terrabacter terrae</name>
    <dbReference type="NCBI Taxonomy" id="318434"/>
    <lineage>
        <taxon>Bacteria</taxon>
        <taxon>Bacillati</taxon>
        <taxon>Actinomycetota</taxon>
        <taxon>Actinomycetes</taxon>
        <taxon>Micrococcales</taxon>
        <taxon>Intrasporangiaceae</taxon>
        <taxon>Terrabacter</taxon>
    </lineage>
</organism>
<evidence type="ECO:0000256" key="1">
    <source>
        <dbReference type="SAM" id="Coils"/>
    </source>
</evidence>
<evidence type="ECO:0000313" key="3">
    <source>
        <dbReference type="Proteomes" id="UP001501285"/>
    </source>
</evidence>
<proteinExistence type="predicted"/>
<keyword evidence="1" id="KW-0175">Coiled coil</keyword>
<evidence type="ECO:0000313" key="2">
    <source>
        <dbReference type="EMBL" id="GAA2032584.1"/>
    </source>
</evidence>
<dbReference type="RefSeq" id="WP_343991478.1">
    <property type="nucleotide sequence ID" value="NZ_BAAANB010000021.1"/>
</dbReference>